<comment type="function">
    <text evidence="5">RNA-binding nucleolar protein required for pre-rRNA processing. Involved in production of 18S rRNA and assembly of small ribosomal subunit.</text>
</comment>
<organism evidence="11 12">
    <name type="scientific">Zymoseptoria brevis</name>
    <dbReference type="NCBI Taxonomy" id="1047168"/>
    <lineage>
        <taxon>Eukaryota</taxon>
        <taxon>Fungi</taxon>
        <taxon>Dikarya</taxon>
        <taxon>Ascomycota</taxon>
        <taxon>Pezizomycotina</taxon>
        <taxon>Dothideomycetes</taxon>
        <taxon>Dothideomycetidae</taxon>
        <taxon>Mycosphaerellales</taxon>
        <taxon>Mycosphaerellaceae</taxon>
        <taxon>Zymoseptoria</taxon>
    </lineage>
</organism>
<evidence type="ECO:0000313" key="12">
    <source>
        <dbReference type="Proteomes" id="UP000033647"/>
    </source>
</evidence>
<dbReference type="Proteomes" id="UP000033647">
    <property type="component" value="Unassembled WGS sequence"/>
</dbReference>
<feature type="repeat" description="Pumilio" evidence="8">
    <location>
        <begin position="703"/>
        <end position="738"/>
    </location>
</feature>
<feature type="repeat" description="Pumilio" evidence="8">
    <location>
        <begin position="667"/>
        <end position="702"/>
    </location>
</feature>
<dbReference type="CDD" id="cd07920">
    <property type="entry name" value="Pumilio"/>
    <property type="match status" value="1"/>
</dbReference>
<evidence type="ECO:0000256" key="1">
    <source>
        <dbReference type="ARBA" id="ARBA00004496"/>
    </source>
</evidence>
<protein>
    <recommendedName>
        <fullName evidence="7">Pumilio homology domain family member 3</fullName>
    </recommendedName>
</protein>
<feature type="repeat" description="Pumilio" evidence="8">
    <location>
        <begin position="559"/>
        <end position="594"/>
    </location>
</feature>
<proteinExistence type="inferred from homology"/>
<comment type="subcellular location">
    <subcellularLocation>
        <location evidence="1">Cytoplasm</location>
    </subcellularLocation>
</comment>
<feature type="compositionally biased region" description="Polar residues" evidence="9">
    <location>
        <begin position="160"/>
        <end position="177"/>
    </location>
</feature>
<feature type="compositionally biased region" description="Polar residues" evidence="9">
    <location>
        <begin position="89"/>
        <end position="100"/>
    </location>
</feature>
<feature type="repeat" description="Pumilio" evidence="8">
    <location>
        <begin position="827"/>
        <end position="863"/>
    </location>
</feature>
<feature type="compositionally biased region" description="Low complexity" evidence="9">
    <location>
        <begin position="41"/>
        <end position="56"/>
    </location>
</feature>
<feature type="repeat" description="Pumilio" evidence="8">
    <location>
        <begin position="631"/>
        <end position="666"/>
    </location>
</feature>
<feature type="compositionally biased region" description="Basic and acidic residues" evidence="9">
    <location>
        <begin position="273"/>
        <end position="284"/>
    </location>
</feature>
<dbReference type="InterPro" id="IPR033712">
    <property type="entry name" value="Pumilio_RNA-bd"/>
</dbReference>
<name>A0A0F4GBP5_9PEZI</name>
<feature type="compositionally biased region" description="Polar residues" evidence="9">
    <location>
        <begin position="304"/>
        <end position="314"/>
    </location>
</feature>
<feature type="region of interest" description="Disordered" evidence="9">
    <location>
        <begin position="350"/>
        <end position="373"/>
    </location>
</feature>
<feature type="compositionally biased region" description="Polar residues" evidence="9">
    <location>
        <begin position="946"/>
        <end position="970"/>
    </location>
</feature>
<evidence type="ECO:0000256" key="2">
    <source>
        <dbReference type="ARBA" id="ARBA00022490"/>
    </source>
</evidence>
<dbReference type="PANTHER" id="PTHR12537:SF12">
    <property type="entry name" value="MATERNAL PROTEIN PUMILIO"/>
    <property type="match status" value="1"/>
</dbReference>
<feature type="compositionally biased region" description="Polar residues" evidence="9">
    <location>
        <begin position="187"/>
        <end position="204"/>
    </location>
</feature>
<feature type="compositionally biased region" description="Polar residues" evidence="9">
    <location>
        <begin position="258"/>
        <end position="268"/>
    </location>
</feature>
<reference evidence="11 12" key="1">
    <citation type="submission" date="2015-03" db="EMBL/GenBank/DDBJ databases">
        <title>RNA-seq based gene annotation and comparative genomics of four Zymoseptoria species reveal species-specific pathogenicity related genes and transposable element activity.</title>
        <authorList>
            <person name="Grandaubert J."/>
            <person name="Bhattacharyya A."/>
            <person name="Stukenbrock E.H."/>
        </authorList>
    </citation>
    <scope>NUCLEOTIDE SEQUENCE [LARGE SCALE GENOMIC DNA]</scope>
    <source>
        <strain evidence="11 12">Zb18110</strain>
    </source>
</reference>
<evidence type="ECO:0000256" key="6">
    <source>
        <dbReference type="ARBA" id="ARBA00060736"/>
    </source>
</evidence>
<dbReference type="STRING" id="1047168.A0A0F4GBP5"/>
<evidence type="ECO:0000256" key="5">
    <source>
        <dbReference type="ARBA" id="ARBA00024893"/>
    </source>
</evidence>
<comment type="similarity">
    <text evidence="6">Belongs to the PUF3 family.</text>
</comment>
<dbReference type="InterPro" id="IPR011989">
    <property type="entry name" value="ARM-like"/>
</dbReference>
<dbReference type="Pfam" id="PF00806">
    <property type="entry name" value="PUF"/>
    <property type="match status" value="8"/>
</dbReference>
<dbReference type="InterPro" id="IPR033133">
    <property type="entry name" value="PUM-HD"/>
</dbReference>
<feature type="region of interest" description="Disordered" evidence="9">
    <location>
        <begin position="89"/>
        <end position="147"/>
    </location>
</feature>
<feature type="domain" description="PUM-HD" evidence="10">
    <location>
        <begin position="538"/>
        <end position="889"/>
    </location>
</feature>
<dbReference type="GO" id="GO:0003730">
    <property type="term" value="F:mRNA 3'-UTR binding"/>
    <property type="evidence" value="ECO:0007669"/>
    <property type="project" value="TreeGrafter"/>
</dbReference>
<dbReference type="PANTHER" id="PTHR12537">
    <property type="entry name" value="RNA BINDING PROTEIN PUMILIO-RELATED"/>
    <property type="match status" value="1"/>
</dbReference>
<keyword evidence="12" id="KW-1185">Reference proteome</keyword>
<dbReference type="InterPro" id="IPR001313">
    <property type="entry name" value="Pumilio_RNA-bd_rpt"/>
</dbReference>
<feature type="region of interest" description="Disordered" evidence="9">
    <location>
        <begin position="160"/>
        <end position="315"/>
    </location>
</feature>
<evidence type="ECO:0000259" key="10">
    <source>
        <dbReference type="PROSITE" id="PS50303"/>
    </source>
</evidence>
<comment type="caution">
    <text evidence="11">The sequence shown here is derived from an EMBL/GenBank/DDBJ whole genome shotgun (WGS) entry which is preliminary data.</text>
</comment>
<evidence type="ECO:0000313" key="11">
    <source>
        <dbReference type="EMBL" id="KJX94818.1"/>
    </source>
</evidence>
<evidence type="ECO:0000256" key="7">
    <source>
        <dbReference type="ARBA" id="ARBA00081811"/>
    </source>
</evidence>
<sequence>MSHGATSTCNMAFANHARAYDSTCSVAAKDNVESVWQPRSFTSVTKSSEKSSSATTLNPTFGGRGNAWGSSSIWSGGISSSLALATNTRENSVSRDTPPSGSFLGDVEGKTGSGSLVESSISDDYPGRPSWSTKRSDAATRSIPNVRYTDASLAQQRTSGNAGLLQGPSSSNGTPLSFASRPPAHGLNTTTSTQTRPTFGTSFSAAAPSRGSEQPPFNVYTKFDRPPDPMQRKPDSAIGSWADSTTTPSPSDERRPQLSGQFSRTGSMPVSRDGSDPPSRHGEEQPIFTRPDYSRPSQRDTPNESRAPSVSSRNRAYGGYYQQNADQMMMQFGQLNVNGDARTGVSYRTTPGTNGRNHQAQARGSVPNSSNGNSRFEVVEEIDRSNMMYFGLNDYPGSQRPSKQGTPSNASFAERFLQSGSAHEFRPGQPYQGNAMCIRSYDSRPDPRSASEWQGLGNGSLPFGRRSPGLAEHQAYLDPRIQQFMAAQLRSQYAAMYNPYMPSPMQLHVSSPYLGLTHANMPGMDGQPHRDGAPGEGVQSALMYEFKSNTKTKRYELRDIYDHIAEFSGDQHGSRFIQTKLETANSDEKERVFREIEPNAIPLMTDVFGNYVIQKFFEHGDQTHKKILANKMKGQVLQLSLQMYGCRVVQKALDHVLVDQQAVLIGELEGNVIKCVKDQNGNHVIQKAIERCPPNTINFIINAFGGQVQHLSIHSYGCRVIQRCLEKCDLPAKSMIMAELLDGIPTMISDQYGNYVVQHIVQHDDGEGKRRVLQIVGRGLEGYSKHKFASNVVEKCLERADDSWRRNVVLTLGQGNPQRMGNIHGMHIGDGILVNMIKDNFGNYVIQKLLDTLAPDDYHFFLEVLQPAMIQAKRTGCGKQVLSIDKKMHRFDPYHNHNLANNMPFDRNGYPMDNGYQMGVPIAMPQHQFASNYNSAATTPPPLTADTRSLQSSGVPSINGDTMEGASSSRKGSDQGFEAGLVR</sequence>
<evidence type="ECO:0000256" key="8">
    <source>
        <dbReference type="PROSITE-ProRule" id="PRU00317"/>
    </source>
</evidence>
<feature type="region of interest" description="Disordered" evidence="9">
    <location>
        <begin position="932"/>
        <end position="983"/>
    </location>
</feature>
<feature type="region of interest" description="Disordered" evidence="9">
    <location>
        <begin position="41"/>
        <end position="62"/>
    </location>
</feature>
<keyword evidence="2" id="KW-0963">Cytoplasm</keyword>
<evidence type="ECO:0000256" key="3">
    <source>
        <dbReference type="ARBA" id="ARBA00022737"/>
    </source>
</evidence>
<dbReference type="InterPro" id="IPR016024">
    <property type="entry name" value="ARM-type_fold"/>
</dbReference>
<dbReference type="FunFam" id="1.25.10.10:FF:000004">
    <property type="entry name" value="Pumilio homolog 1 isoform 2"/>
    <property type="match status" value="1"/>
</dbReference>
<dbReference type="GO" id="GO:0005737">
    <property type="term" value="C:cytoplasm"/>
    <property type="evidence" value="ECO:0007669"/>
    <property type="project" value="UniProtKB-SubCell"/>
</dbReference>
<keyword evidence="4" id="KW-0694">RNA-binding</keyword>
<feature type="compositionally biased region" description="Polar residues" evidence="9">
    <location>
        <begin position="113"/>
        <end position="122"/>
    </location>
</feature>
<evidence type="ECO:0000256" key="4">
    <source>
        <dbReference type="ARBA" id="ARBA00022884"/>
    </source>
</evidence>
<feature type="repeat" description="Pumilio" evidence="8">
    <location>
        <begin position="739"/>
        <end position="774"/>
    </location>
</feature>
<keyword evidence="3" id="KW-0677">Repeat</keyword>
<dbReference type="SMART" id="SM00025">
    <property type="entry name" value="Pumilio"/>
    <property type="match status" value="8"/>
</dbReference>
<dbReference type="EMBL" id="LAFY01004117">
    <property type="protein sequence ID" value="KJX94818.1"/>
    <property type="molecule type" value="Genomic_DNA"/>
</dbReference>
<feature type="compositionally biased region" description="Basic and acidic residues" evidence="9">
    <location>
        <begin position="222"/>
        <end position="235"/>
    </location>
</feature>
<dbReference type="AlphaFoldDB" id="A0A0F4GBP5"/>
<gene>
    <name evidence="11" type="ORF">TI39_contig4158g00005</name>
</gene>
<feature type="repeat" description="Pumilio" evidence="8">
    <location>
        <begin position="595"/>
        <end position="630"/>
    </location>
</feature>
<dbReference type="GO" id="GO:0000288">
    <property type="term" value="P:nuclear-transcribed mRNA catabolic process, deadenylation-dependent decay"/>
    <property type="evidence" value="ECO:0007669"/>
    <property type="project" value="TreeGrafter"/>
</dbReference>
<dbReference type="PROSITE" id="PS50302">
    <property type="entry name" value="PUM"/>
    <property type="match status" value="7"/>
</dbReference>
<evidence type="ECO:0000256" key="9">
    <source>
        <dbReference type="SAM" id="MobiDB-lite"/>
    </source>
</evidence>
<dbReference type="PROSITE" id="PS50303">
    <property type="entry name" value="PUM_HD"/>
    <property type="match status" value="1"/>
</dbReference>
<accession>A0A0F4GBP5</accession>
<dbReference type="Gene3D" id="1.25.10.10">
    <property type="entry name" value="Leucine-rich Repeat Variant"/>
    <property type="match status" value="1"/>
</dbReference>
<dbReference type="SUPFAM" id="SSF48371">
    <property type="entry name" value="ARM repeat"/>
    <property type="match status" value="1"/>
</dbReference>
<dbReference type="OrthoDB" id="668540at2759"/>